<gene>
    <name evidence="1" type="ORF">PtA15_12A195</name>
</gene>
<accession>A0ABY7CY23</accession>
<dbReference type="Proteomes" id="UP001164743">
    <property type="component" value="Chromosome 12A"/>
</dbReference>
<dbReference type="GeneID" id="77802675"/>
<name>A0ABY7CY23_9BASI</name>
<evidence type="ECO:0000313" key="1">
    <source>
        <dbReference type="EMBL" id="WAQ90209.1"/>
    </source>
</evidence>
<dbReference type="RefSeq" id="XP_053025764.1">
    <property type="nucleotide sequence ID" value="XM_053161780.1"/>
</dbReference>
<dbReference type="EMBL" id="CP110432">
    <property type="protein sequence ID" value="WAQ90209.1"/>
    <property type="molecule type" value="Genomic_DNA"/>
</dbReference>
<reference evidence="1" key="1">
    <citation type="submission" date="2022-10" db="EMBL/GenBank/DDBJ databases">
        <title>Puccinia triticina Genome sequencing and assembly.</title>
        <authorList>
            <person name="Li C."/>
        </authorList>
    </citation>
    <scope>NUCLEOTIDE SEQUENCE</scope>
    <source>
        <strain evidence="1">Pt15</strain>
    </source>
</reference>
<keyword evidence="2" id="KW-1185">Reference proteome</keyword>
<organism evidence="1 2">
    <name type="scientific">Puccinia triticina</name>
    <dbReference type="NCBI Taxonomy" id="208348"/>
    <lineage>
        <taxon>Eukaryota</taxon>
        <taxon>Fungi</taxon>
        <taxon>Dikarya</taxon>
        <taxon>Basidiomycota</taxon>
        <taxon>Pucciniomycotina</taxon>
        <taxon>Pucciniomycetes</taxon>
        <taxon>Pucciniales</taxon>
        <taxon>Pucciniaceae</taxon>
        <taxon>Puccinia</taxon>
    </lineage>
</organism>
<protein>
    <submittedName>
        <fullName evidence="1">Uncharacterized protein</fullName>
    </submittedName>
</protein>
<sequence>MPSHSKVLCTCISQGCSDRTHSNNGIIKPGQRVSHATQRAHLLWEEQNRRMVSATMTGHHHPPVAKESKTPQPEVVDDGILVELFATLALSRDTQELSSEDSDSEPNVTHMENLPKYFDCTRFHIDFINKNRHLIEIVSSHGLDESSQPRGLNYSEQRTLDLFPKDPTTVIWHLEIDPDLNFLVCCP</sequence>
<proteinExistence type="predicted"/>
<evidence type="ECO:0000313" key="2">
    <source>
        <dbReference type="Proteomes" id="UP001164743"/>
    </source>
</evidence>